<evidence type="ECO:0000256" key="2">
    <source>
        <dbReference type="PIRSR" id="PIRSR613078-2"/>
    </source>
</evidence>
<feature type="binding site" evidence="2">
    <location>
        <position position="63"/>
    </location>
    <ligand>
        <name>substrate</name>
    </ligand>
</feature>
<name>A0A7W7GQL5_9MICC</name>
<gene>
    <name evidence="3" type="ORF">HDA30_002013</name>
</gene>
<evidence type="ECO:0000313" key="3">
    <source>
        <dbReference type="EMBL" id="MBB4736505.1"/>
    </source>
</evidence>
<dbReference type="Pfam" id="PF00300">
    <property type="entry name" value="His_Phos_1"/>
    <property type="match status" value="1"/>
</dbReference>
<dbReference type="EC" id="3.1.3.-" evidence="3"/>
<comment type="caution">
    <text evidence="3">The sequence shown here is derived from an EMBL/GenBank/DDBJ whole genome shotgun (WGS) entry which is preliminary data.</text>
</comment>
<organism evidence="3 4">
    <name type="scientific">Micrococcus cohnii</name>
    <dbReference type="NCBI Taxonomy" id="993416"/>
    <lineage>
        <taxon>Bacteria</taxon>
        <taxon>Bacillati</taxon>
        <taxon>Actinomycetota</taxon>
        <taxon>Actinomycetes</taxon>
        <taxon>Micrococcales</taxon>
        <taxon>Micrococcaceae</taxon>
        <taxon>Micrococcus</taxon>
    </lineage>
</organism>
<dbReference type="PANTHER" id="PTHR20935">
    <property type="entry name" value="PHOSPHOGLYCERATE MUTASE-RELATED"/>
    <property type="match status" value="1"/>
</dbReference>
<keyword evidence="4" id="KW-1185">Reference proteome</keyword>
<dbReference type="Proteomes" id="UP000540191">
    <property type="component" value="Unassembled WGS sequence"/>
</dbReference>
<reference evidence="3 4" key="1">
    <citation type="submission" date="2020-08" db="EMBL/GenBank/DDBJ databases">
        <title>Sequencing the genomes of 1000 actinobacteria strains.</title>
        <authorList>
            <person name="Klenk H.-P."/>
        </authorList>
    </citation>
    <scope>NUCLEOTIDE SEQUENCE [LARGE SCALE GENOMIC DNA]</scope>
    <source>
        <strain evidence="3 4">DSM 23974</strain>
    </source>
</reference>
<dbReference type="InterPro" id="IPR029033">
    <property type="entry name" value="His_PPase_superfam"/>
</dbReference>
<dbReference type="GO" id="GO:0016787">
    <property type="term" value="F:hydrolase activity"/>
    <property type="evidence" value="ECO:0007669"/>
    <property type="project" value="UniProtKB-KW"/>
</dbReference>
<dbReference type="Gene3D" id="3.40.50.1240">
    <property type="entry name" value="Phosphoglycerate mutase-like"/>
    <property type="match status" value="1"/>
</dbReference>
<dbReference type="InterPro" id="IPR051021">
    <property type="entry name" value="Mito_Ser/Thr_phosphatase"/>
</dbReference>
<proteinExistence type="predicted"/>
<protein>
    <submittedName>
        <fullName evidence="3">Phosphohistidine phosphatase</fullName>
        <ecNumber evidence="3">3.1.3.-</ecNumber>
    </submittedName>
</protein>
<keyword evidence="1 3" id="KW-0378">Hydrolase</keyword>
<dbReference type="EMBL" id="JACHNA010000001">
    <property type="protein sequence ID" value="MBB4736505.1"/>
    <property type="molecule type" value="Genomic_DNA"/>
</dbReference>
<dbReference type="PANTHER" id="PTHR20935:SF1">
    <property type="entry name" value="SLL1549 PROTEIN"/>
    <property type="match status" value="1"/>
</dbReference>
<dbReference type="SUPFAM" id="SSF53254">
    <property type="entry name" value="Phosphoglycerate mutase-like"/>
    <property type="match status" value="1"/>
</dbReference>
<dbReference type="RefSeq" id="WP_184242160.1">
    <property type="nucleotide sequence ID" value="NZ_JACHNA010000001.1"/>
</dbReference>
<evidence type="ECO:0000256" key="1">
    <source>
        <dbReference type="ARBA" id="ARBA00022801"/>
    </source>
</evidence>
<dbReference type="InterPro" id="IPR013078">
    <property type="entry name" value="His_Pase_superF_clade-1"/>
</dbReference>
<accession>A0A7W7GQL5</accession>
<dbReference type="AlphaFoldDB" id="A0A7W7GQL5"/>
<dbReference type="SMART" id="SM00855">
    <property type="entry name" value="PGAM"/>
    <property type="match status" value="1"/>
</dbReference>
<sequence length="176" mass="19415">MHSSAHSKTLLVMRHAQAGWSASGDDHDRELTAAGHEQAQRMGQWILEQGLRPDQIVCSDAQRTRQTCVWVCERLGEEAPTASLDSRLYGADAARALSVINETEERVGAMLVIGHMPWVQELGLRLLSVESEQSASLEMAEQMPPAGLQVFRVPGVWAELDGRDADLLRFVTPETV</sequence>
<evidence type="ECO:0000313" key="4">
    <source>
        <dbReference type="Proteomes" id="UP000540191"/>
    </source>
</evidence>
<dbReference type="CDD" id="cd07067">
    <property type="entry name" value="HP_PGM_like"/>
    <property type="match status" value="1"/>
</dbReference>